<dbReference type="OrthoDB" id="5855668at2759"/>
<dbReference type="SUPFAM" id="SSF53300">
    <property type="entry name" value="vWA-like"/>
    <property type="match status" value="1"/>
</dbReference>
<dbReference type="GO" id="GO:0071277">
    <property type="term" value="P:cellular response to calcium ion"/>
    <property type="evidence" value="ECO:0007669"/>
    <property type="project" value="TreeGrafter"/>
</dbReference>
<evidence type="ECO:0000256" key="2">
    <source>
        <dbReference type="SAM" id="Phobius"/>
    </source>
</evidence>
<protein>
    <recommendedName>
        <fullName evidence="7">VWFA domain-containing protein</fullName>
    </recommendedName>
</protein>
<dbReference type="SUPFAM" id="SSF49562">
    <property type="entry name" value="C2 domain (Calcium/lipid-binding domain, CaLB)"/>
    <property type="match status" value="1"/>
</dbReference>
<reference evidence="6" key="1">
    <citation type="journal article" date="2015" name="Nat. Genet.">
        <title>The genome and transcriptome of the zoonotic hookworm Ancylostoma ceylanicum identify infection-specific gene families.</title>
        <authorList>
            <person name="Schwarz E.M."/>
            <person name="Hu Y."/>
            <person name="Antoshechkin I."/>
            <person name="Miller M.M."/>
            <person name="Sternberg P.W."/>
            <person name="Aroian R.V."/>
        </authorList>
    </citation>
    <scope>NUCLEOTIDE SEQUENCE</scope>
    <source>
        <strain evidence="6">HY135</strain>
    </source>
</reference>
<dbReference type="InterPro" id="IPR036465">
    <property type="entry name" value="vWFA_dom_sf"/>
</dbReference>
<feature type="domain" description="Copine C-terminal" evidence="4">
    <location>
        <begin position="335"/>
        <end position="541"/>
    </location>
</feature>
<keyword evidence="6" id="KW-1185">Reference proteome</keyword>
<dbReference type="GO" id="GO:0005544">
    <property type="term" value="F:calcium-dependent phospholipid binding"/>
    <property type="evidence" value="ECO:0007669"/>
    <property type="project" value="InterPro"/>
</dbReference>
<dbReference type="InterPro" id="IPR045052">
    <property type="entry name" value="Copine"/>
</dbReference>
<comment type="similarity">
    <text evidence="1">Belongs to the copine family.</text>
</comment>
<dbReference type="InterPro" id="IPR035892">
    <property type="entry name" value="C2_domain_sf"/>
</dbReference>
<keyword evidence="2" id="KW-1133">Transmembrane helix</keyword>
<dbReference type="InterPro" id="IPR000008">
    <property type="entry name" value="C2_dom"/>
</dbReference>
<dbReference type="Pfam" id="PF07002">
    <property type="entry name" value="Copine"/>
    <property type="match status" value="1"/>
</dbReference>
<dbReference type="Pfam" id="PF00168">
    <property type="entry name" value="C2"/>
    <property type="match status" value="1"/>
</dbReference>
<dbReference type="PANTHER" id="PTHR10857:SF111">
    <property type="entry name" value="VWFA DOMAIN-CONTAINING PROTEIN"/>
    <property type="match status" value="1"/>
</dbReference>
<evidence type="ECO:0000259" key="3">
    <source>
        <dbReference type="Pfam" id="PF00168"/>
    </source>
</evidence>
<comment type="caution">
    <text evidence="5">The sequence shown here is derived from an EMBL/GenBank/DDBJ whole genome shotgun (WGS) entry which is preliminary data.</text>
</comment>
<evidence type="ECO:0008006" key="7">
    <source>
        <dbReference type="Google" id="ProtNLM"/>
    </source>
</evidence>
<dbReference type="PANTHER" id="PTHR10857">
    <property type="entry name" value="COPINE"/>
    <property type="match status" value="1"/>
</dbReference>
<sequence>MASFGLELLLRVRNVAPSEAASGVRAVIYRFQESDNSYIEIAQTETAFEQTNVTFQHRCPLTYRFDRLERLKISVYCVKDDSGIFSHRIGEIFTDVASIIAKGGTLSFPLSPSAAIDLYITVPGFYSHYVKLKFCGNHLQVSEHLPLAAYMILVLRIENRTILLYKSEVIKEKNPKWKEFSVPLYVIQFFQQGALQIHCYNQNVNAADTLIGFCSTSMAQLERGVGALNSYMLMNFEGKRVHERMSVDLELMELTQGETFFNTVKEGSKIFCVLCSIPQIPSFLLFSYGTMCLFIVVQLLAVLLYFSEIPSSTHLHLTTAIDLTASNGNPNQPGSLHFIHPHTQSPYVNVMLRLTPLFLSYMANTRMGKRPVSVNDLSVNVTELLGALGFGARTEPRFELSQCFALNGPRGDAQVDGINGLLDAYRAARLMVQPFAPTDFSEVIYHVSKFAKAESKRRLGLYFVLLILTDGGLTNPRRTVDAIVDCSPHPMSIIAVGIGKDRDFSSVKALESPVLKHSDGRPLVRQNFQFLTVDSLDSDEAIALIPLQVAQWRTSVSG</sequence>
<accession>A0A016SU81</accession>
<dbReference type="GO" id="GO:0005886">
    <property type="term" value="C:plasma membrane"/>
    <property type="evidence" value="ECO:0007669"/>
    <property type="project" value="TreeGrafter"/>
</dbReference>
<feature type="domain" description="C2" evidence="3">
    <location>
        <begin position="162"/>
        <end position="229"/>
    </location>
</feature>
<evidence type="ECO:0000259" key="4">
    <source>
        <dbReference type="Pfam" id="PF07002"/>
    </source>
</evidence>
<dbReference type="STRING" id="53326.A0A016SU81"/>
<feature type="transmembrane region" description="Helical" evidence="2">
    <location>
        <begin position="283"/>
        <end position="306"/>
    </location>
</feature>
<evidence type="ECO:0000313" key="5">
    <source>
        <dbReference type="EMBL" id="EYB93942.1"/>
    </source>
</evidence>
<keyword evidence="2" id="KW-0472">Membrane</keyword>
<evidence type="ECO:0000256" key="1">
    <source>
        <dbReference type="ARBA" id="ARBA00009048"/>
    </source>
</evidence>
<evidence type="ECO:0000313" key="6">
    <source>
        <dbReference type="Proteomes" id="UP000024635"/>
    </source>
</evidence>
<proteinExistence type="inferred from homology"/>
<gene>
    <name evidence="5" type="primary">Acey_s0177.g593</name>
    <name evidence="5" type="synonym">Acey-cpna-3</name>
    <name evidence="5" type="ORF">Y032_0177g593</name>
</gene>
<organism evidence="5 6">
    <name type="scientific">Ancylostoma ceylanicum</name>
    <dbReference type="NCBI Taxonomy" id="53326"/>
    <lineage>
        <taxon>Eukaryota</taxon>
        <taxon>Metazoa</taxon>
        <taxon>Ecdysozoa</taxon>
        <taxon>Nematoda</taxon>
        <taxon>Chromadorea</taxon>
        <taxon>Rhabditida</taxon>
        <taxon>Rhabditina</taxon>
        <taxon>Rhabditomorpha</taxon>
        <taxon>Strongyloidea</taxon>
        <taxon>Ancylostomatidae</taxon>
        <taxon>Ancylostomatinae</taxon>
        <taxon>Ancylostoma</taxon>
    </lineage>
</organism>
<dbReference type="Proteomes" id="UP000024635">
    <property type="component" value="Unassembled WGS sequence"/>
</dbReference>
<dbReference type="InterPro" id="IPR010734">
    <property type="entry name" value="Copine_C"/>
</dbReference>
<name>A0A016SU81_9BILA</name>
<dbReference type="AlphaFoldDB" id="A0A016SU81"/>
<keyword evidence="2" id="KW-0812">Transmembrane</keyword>
<dbReference type="EMBL" id="JARK01001513">
    <property type="protein sequence ID" value="EYB93942.1"/>
    <property type="molecule type" value="Genomic_DNA"/>
</dbReference>